<name>A0A9Y3VTK8_9CICH</name>
<feature type="compositionally biased region" description="Basic and acidic residues" evidence="1">
    <location>
        <begin position="699"/>
        <end position="710"/>
    </location>
</feature>
<reference evidence="3" key="1">
    <citation type="submission" date="2025-08" db="UniProtKB">
        <authorList>
            <consortium name="RefSeq"/>
        </authorList>
    </citation>
    <scope>IDENTIFICATION</scope>
</reference>
<feature type="compositionally biased region" description="Polar residues" evidence="1">
    <location>
        <begin position="183"/>
        <end position="193"/>
    </location>
</feature>
<dbReference type="Proteomes" id="UP000695023">
    <property type="component" value="Unplaced"/>
</dbReference>
<feature type="compositionally biased region" description="Polar residues" evidence="1">
    <location>
        <begin position="378"/>
        <end position="392"/>
    </location>
</feature>
<feature type="region of interest" description="Disordered" evidence="1">
    <location>
        <begin position="407"/>
        <end position="497"/>
    </location>
</feature>
<protein>
    <submittedName>
        <fullName evidence="3">Nascent polypeptide-associated complex subunit alpha, muscle-specific form-like</fullName>
    </submittedName>
</protein>
<feature type="region of interest" description="Disordered" evidence="1">
    <location>
        <begin position="173"/>
        <end position="225"/>
    </location>
</feature>
<evidence type="ECO:0000313" key="2">
    <source>
        <dbReference type="Proteomes" id="UP000695023"/>
    </source>
</evidence>
<feature type="region of interest" description="Disordered" evidence="1">
    <location>
        <begin position="697"/>
        <end position="719"/>
    </location>
</feature>
<evidence type="ECO:0000313" key="3">
    <source>
        <dbReference type="RefSeq" id="XP_005751516.1"/>
    </source>
</evidence>
<gene>
    <name evidence="3" type="primary">LOC102196979</name>
</gene>
<feature type="compositionally biased region" description="Basic and acidic residues" evidence="1">
    <location>
        <begin position="814"/>
        <end position="838"/>
    </location>
</feature>
<feature type="compositionally biased region" description="Low complexity" evidence="1">
    <location>
        <begin position="438"/>
        <end position="449"/>
    </location>
</feature>
<dbReference type="GeneID" id="102196979"/>
<proteinExistence type="predicted"/>
<evidence type="ECO:0000256" key="1">
    <source>
        <dbReference type="SAM" id="MobiDB-lite"/>
    </source>
</evidence>
<feature type="region of interest" description="Disordered" evidence="1">
    <location>
        <begin position="367"/>
        <end position="392"/>
    </location>
</feature>
<feature type="compositionally biased region" description="Basic and acidic residues" evidence="1">
    <location>
        <begin position="796"/>
        <end position="805"/>
    </location>
</feature>
<dbReference type="RefSeq" id="XP_005751516.1">
    <property type="nucleotide sequence ID" value="XM_005751459.1"/>
</dbReference>
<sequence>MELQVCHSCGWSKVTTYQGLRIHQGKMGCTPKGVRVSDPPQHYTQSYVGHTKTQMDLRLDVCTSFKIETTEYSNLSLQVCHCGWNKVTTYQGLRIHQGKMGCTPKGVRIPQKEQYKCKNQWEEDTEYWKPAKKATVKEENFPESPSVYGYANSGATAIFKEENKLTASAYTQHYSQRARKSQHQLQEHSTLPQVSRPAREPSAPPYPGNVVRPKEKKVKQKTLSQIEHSSTMVEYLSVDLCRDYTTTATKIKQEPKSPLHTTPQPSFHRASRRLPQEFPPGLEVQRSLPPTPPPREQTVLPMKKDSREQTQMNRPTRQPSAPSYPRNIVRPKKKKVKQQTFSQTEDSREVAGYLSIDCCADYPTTTTKIKEEPKSPLATPQPSFQRATSVQQQEVPLEAAVMLKNQEKKDQTQNSPGPAKTSSSNSSAATFREDEYESAASAQRSTQRANNSKSDHQLYEFPTLPQVTAPAREPSAPPYPGNVIQSKEEQIKQQPLSHAVDCSAMTGYINIDPSADYATPAAKIKEKPKSPPPTSQPSFQRATSDQQQEFSTGLKASKSARDHPTAPPPVPPKKKHSALFKERLERFKAELQPKLQMTEGKNCEVRACRPENVSDVMSANTQTSPAAADVSPKDNPTQLDHAAEAELSTGVKVKELACMFSAKETLISTKEKHGANQKPSQVKLLAQRFSVISAQETAAKAKEEHGEEQKPTQMVTDSKSDPIEINSAAVKASLTVEKDPKISCENAPLSDFSSGLKVKDLARMFSANTTKEKTIGLKEKRREEQKPANGANHSQCHLESREHNVVKLLIQKLSARETKDHQKEKDPDMKDRNHSKWI</sequence>
<feature type="region of interest" description="Disordered" evidence="1">
    <location>
        <begin position="767"/>
        <end position="838"/>
    </location>
</feature>
<feature type="compositionally biased region" description="Polar residues" evidence="1">
    <location>
        <begin position="309"/>
        <end position="321"/>
    </location>
</feature>
<accession>A0A9Y3VTK8</accession>
<feature type="compositionally biased region" description="Polar residues" evidence="1">
    <location>
        <begin position="539"/>
        <end position="551"/>
    </location>
</feature>
<feature type="region of interest" description="Disordered" evidence="1">
    <location>
        <begin position="249"/>
        <end position="348"/>
    </location>
</feature>
<feature type="region of interest" description="Disordered" evidence="1">
    <location>
        <begin position="520"/>
        <end position="578"/>
    </location>
</feature>
<organism evidence="2 3">
    <name type="scientific">Pundamilia nyererei</name>
    <dbReference type="NCBI Taxonomy" id="303518"/>
    <lineage>
        <taxon>Eukaryota</taxon>
        <taxon>Metazoa</taxon>
        <taxon>Chordata</taxon>
        <taxon>Craniata</taxon>
        <taxon>Vertebrata</taxon>
        <taxon>Euteleostomi</taxon>
        <taxon>Actinopterygii</taxon>
        <taxon>Neopterygii</taxon>
        <taxon>Teleostei</taxon>
        <taxon>Neoteleostei</taxon>
        <taxon>Acanthomorphata</taxon>
        <taxon>Ovalentaria</taxon>
        <taxon>Cichlomorphae</taxon>
        <taxon>Cichliformes</taxon>
        <taxon>Cichlidae</taxon>
        <taxon>African cichlids</taxon>
        <taxon>Pseudocrenilabrinae</taxon>
        <taxon>Haplochromini</taxon>
        <taxon>Pundamilia</taxon>
    </lineage>
</organism>
<dbReference type="AlphaFoldDB" id="A0A9Y3VTK8"/>
<keyword evidence="2" id="KW-1185">Reference proteome</keyword>
<feature type="compositionally biased region" description="Basic and acidic residues" evidence="1">
    <location>
        <begin position="770"/>
        <end position="786"/>
    </location>
</feature>